<name>A0A161XLC6_NODSP</name>
<accession>A0A161XLC6</accession>
<proteinExistence type="predicted"/>
<dbReference type="AlphaFoldDB" id="A0A161XLC6"/>
<reference evidence="1 2" key="1">
    <citation type="submission" date="2016-04" db="EMBL/GenBank/DDBJ databases">
        <title>Draft Genome Assembly of the Bloom-forming Cyanobacterium Nodularia spumigena Strain CENA596 in Shrimp Production Ponds.</title>
        <authorList>
            <person name="Popin R.V."/>
            <person name="Rigonato J."/>
            <person name="Abreu V.A."/>
            <person name="Andreote A.P."/>
            <person name="Silveira S.B."/>
            <person name="Odebrecht C."/>
            <person name="Fiore M.F."/>
        </authorList>
    </citation>
    <scope>NUCLEOTIDE SEQUENCE [LARGE SCALE GENOMIC DNA]</scope>
    <source>
        <strain evidence="1 2">CENA596</strain>
    </source>
</reference>
<comment type="caution">
    <text evidence="1">The sequence shown here is derived from an EMBL/GenBank/DDBJ whole genome shotgun (WGS) entry which is preliminary data.</text>
</comment>
<organism evidence="1 2">
    <name type="scientific">Nodularia spumigena CENA596</name>
    <dbReference type="NCBI Taxonomy" id="1819295"/>
    <lineage>
        <taxon>Bacteria</taxon>
        <taxon>Bacillati</taxon>
        <taxon>Cyanobacteriota</taxon>
        <taxon>Cyanophyceae</taxon>
        <taxon>Nostocales</taxon>
        <taxon>Nodulariaceae</taxon>
        <taxon>Nodularia</taxon>
    </lineage>
</organism>
<dbReference type="RefSeq" id="WP_063873053.1">
    <property type="nucleotide sequence ID" value="NZ_CAWMRI010000166.1"/>
</dbReference>
<protein>
    <submittedName>
        <fullName evidence="1">Uncharacterized protein</fullName>
    </submittedName>
</protein>
<gene>
    <name evidence="1" type="ORF">A2T98_12520</name>
</gene>
<dbReference type="Proteomes" id="UP000076555">
    <property type="component" value="Unassembled WGS sequence"/>
</dbReference>
<dbReference type="OrthoDB" id="512103at2"/>
<sequence>MNIENTEPKALFLSPDGKVYPDSLICTGIMPAQLDSKPCPYSQAGKFPGIKPLNSEDSNYTIDKGKPDDLCPTCAKQQLAHLGHWQGYRNQTFPEELRSLRLFKCRMWFWLVIPGLYDHDATQLLPQKL</sequence>
<dbReference type="EMBL" id="LWAJ01000166">
    <property type="protein sequence ID" value="KZL49464.1"/>
    <property type="molecule type" value="Genomic_DNA"/>
</dbReference>
<evidence type="ECO:0000313" key="1">
    <source>
        <dbReference type="EMBL" id="KZL49464.1"/>
    </source>
</evidence>
<evidence type="ECO:0000313" key="2">
    <source>
        <dbReference type="Proteomes" id="UP000076555"/>
    </source>
</evidence>